<dbReference type="SUPFAM" id="SSF69318">
    <property type="entry name" value="Integrin alpha N-terminal domain"/>
    <property type="match status" value="1"/>
</dbReference>
<reference evidence="4 5" key="1">
    <citation type="submission" date="2019-06" db="EMBL/GenBank/DDBJ databases">
        <title>Sequencing the genomes of 1000 actinobacteria strains.</title>
        <authorList>
            <person name="Klenk H.-P."/>
        </authorList>
    </citation>
    <scope>NUCLEOTIDE SEQUENCE [LARGE SCALE GENOMIC DNA]</scope>
    <source>
        <strain evidence="4 5">DSM 42059</strain>
    </source>
</reference>
<evidence type="ECO:0000256" key="1">
    <source>
        <dbReference type="ARBA" id="ARBA00022729"/>
    </source>
</evidence>
<dbReference type="Gene3D" id="2.130.10.130">
    <property type="entry name" value="Integrin alpha, N-terminal"/>
    <property type="match status" value="1"/>
</dbReference>
<dbReference type="Pfam" id="PF13517">
    <property type="entry name" value="FG-GAP_3"/>
    <property type="match status" value="1"/>
</dbReference>
<dbReference type="Pfam" id="PF13860">
    <property type="entry name" value="FlgD_ig"/>
    <property type="match status" value="1"/>
</dbReference>
<evidence type="ECO:0000259" key="3">
    <source>
        <dbReference type="Pfam" id="PF13860"/>
    </source>
</evidence>
<dbReference type="Proteomes" id="UP000318186">
    <property type="component" value="Unassembled WGS sequence"/>
</dbReference>
<keyword evidence="1 2" id="KW-0732">Signal</keyword>
<dbReference type="InterPro" id="IPR028994">
    <property type="entry name" value="Integrin_alpha_N"/>
</dbReference>
<organism evidence="4 5">
    <name type="scientific">Streptomyces brevispora</name>
    <dbReference type="NCBI Taxonomy" id="887462"/>
    <lineage>
        <taxon>Bacteria</taxon>
        <taxon>Bacillati</taxon>
        <taxon>Actinomycetota</taxon>
        <taxon>Actinomycetes</taxon>
        <taxon>Kitasatosporales</taxon>
        <taxon>Streptomycetaceae</taxon>
        <taxon>Streptomyces</taxon>
    </lineage>
</organism>
<sequence>MRRHTFVRSAVAVIAALGIGAGFVPPAAGAAGPLPAELVIPVEQNENPDAGRLVGAGASGYLWGQAGEGYNWTSYADGSTRAVAVPAGLRVAQVSGTDVVTFTGVSNPVQRDMSTGQEWSVVVPTGQRYRAIYGATVVTIEQTADRVATLHLLTRENGRMVDRSVSGLPAGAVALSVQGYGDPDGVFVEAMVNSRPVVYRLDASGLRPTALIDNQVKGSGRQVVERFHNTDTYRIWNLSDLSKPAHEVTLPGVGPAQMLGVVGNDVLFTRPSATGGSPDPSVAGHTVLAVPVTGGPERVVLDRAASIAVFEPDGTMLLGRAPEKQGAAYSVYALRAGADGALSTGRVADALSIPTVVEGMSMAQGRMHTIDRIPFGRARLRRTDISVSGSPTAAAREDRGLFNDYAGCDWDWCEELQSTGDGRLAYQGINGEGLSVLDETAALPARKVNDQSTYQQPHDTMQASGRYTVARIPGPASEDYRPRIQVVDLDTRKAVYTGPAQQQYLPAFTIDGGTLWVEGSTAGAVQALDVRTGKAVRNVDVGDCDITDLRANGTDLYWECGAKTSGVYDTVTKKSVRLPAHRSAMLGDGYVGWEKDGVLSVTDVRGTAGTRTVGSPANVEPGEGWTVDRFGGPLAYADKGGNVHVVPSGVKTSALSVRDTAAAASVNAASASWSPRWWLSKPAASWQLTLKNKATGTAARTLTGGEARGLVKAGWNGKDAAGRPVANGAYTWTLTAKPADGQGAALTTSGTVKLSGGAAVARDFVGNDGFGDLLAFTSAGVADWRAGTGTGTGRVETKLSGSGWTGANTVTAAVPFEDVSGDRCNDVLVRMKTGELRTYKPACGAALKPTTPYTKIGTGWNIFNALTSPGDLTGDGRADLLARETSTGSLYLYKSKGNGFFEPRVRIGTGWQKYLLAGMGDLNGDGKGDLLARDGSGVVWRYPATGKGTLGTRVKVGWGWTMYDAMVGAGDLNGDGKADLLARDTSGALWSYRGDGKGGLAARVKVGGGWQMYARLS</sequence>
<dbReference type="PANTHER" id="PTHR44103">
    <property type="entry name" value="PROPROTEIN CONVERTASE P"/>
    <property type="match status" value="1"/>
</dbReference>
<dbReference type="SUPFAM" id="SSF69322">
    <property type="entry name" value="Tricorn protease domain 2"/>
    <property type="match status" value="1"/>
</dbReference>
<dbReference type="EMBL" id="VIWW01000001">
    <property type="protein sequence ID" value="TWG04564.1"/>
    <property type="molecule type" value="Genomic_DNA"/>
</dbReference>
<comment type="caution">
    <text evidence="4">The sequence shown here is derived from an EMBL/GenBank/DDBJ whole genome shotgun (WGS) entry which is preliminary data.</text>
</comment>
<evidence type="ECO:0000256" key="2">
    <source>
        <dbReference type="SAM" id="SignalP"/>
    </source>
</evidence>
<protein>
    <submittedName>
        <fullName evidence="4">FlgD-like protein</fullName>
    </submittedName>
</protein>
<dbReference type="PANTHER" id="PTHR44103:SF1">
    <property type="entry name" value="PROPROTEIN CONVERTASE P"/>
    <property type="match status" value="1"/>
</dbReference>
<dbReference type="InterPro" id="IPR013517">
    <property type="entry name" value="FG-GAP"/>
</dbReference>
<accession>A0A561UZ06</accession>
<evidence type="ECO:0000313" key="5">
    <source>
        <dbReference type="Proteomes" id="UP000318186"/>
    </source>
</evidence>
<dbReference type="InterPro" id="IPR025965">
    <property type="entry name" value="FlgD/Vpr_Ig-like"/>
</dbReference>
<feature type="chain" id="PRO_5022010852" evidence="2">
    <location>
        <begin position="31"/>
        <end position="1017"/>
    </location>
</feature>
<gene>
    <name evidence="4" type="ORF">FHX80_113026</name>
</gene>
<feature type="signal peptide" evidence="2">
    <location>
        <begin position="1"/>
        <end position="30"/>
    </location>
</feature>
<feature type="domain" description="FlgD/Vpr Ig-like" evidence="3">
    <location>
        <begin position="679"/>
        <end position="737"/>
    </location>
</feature>
<name>A0A561UZ06_9ACTN</name>
<proteinExistence type="predicted"/>
<dbReference type="AlphaFoldDB" id="A0A561UZ06"/>
<dbReference type="Gene3D" id="2.60.40.4070">
    <property type="match status" value="1"/>
</dbReference>
<evidence type="ECO:0000313" key="4">
    <source>
        <dbReference type="EMBL" id="TWG04564.1"/>
    </source>
</evidence>